<keyword evidence="2" id="KW-1185">Reference proteome</keyword>
<dbReference type="EMBL" id="CP099464">
    <property type="protein sequence ID" value="UUO18022.1"/>
    <property type="molecule type" value="Genomic_DNA"/>
</dbReference>
<sequence>MCEHCGHIDHADTQASRTILRRANLKFVSKDIKNLPGDSFESYACQR</sequence>
<accession>A0ABY5M163</accession>
<evidence type="ECO:0000313" key="1">
    <source>
        <dbReference type="EMBL" id="UUO18022.1"/>
    </source>
</evidence>
<protein>
    <submittedName>
        <fullName evidence="1">Transposase</fullName>
    </submittedName>
</protein>
<name>A0ABY5M163_9CYAN</name>
<proteinExistence type="predicted"/>
<reference evidence="1" key="1">
    <citation type="submission" date="2022-06" db="EMBL/GenBank/DDBJ databases">
        <title>Nostosin G and Spiroidesin B from the Cyanobacterium Dolichospermum sp. NIES-1697.</title>
        <authorList>
            <person name="Phan C.-S."/>
            <person name="Mehjabin J.J."/>
            <person name="Anas A.R.J."/>
            <person name="Hayasaka M."/>
            <person name="Onoki R."/>
            <person name="Wang J."/>
            <person name="Umezawa T."/>
            <person name="Washio K."/>
            <person name="Morikawa M."/>
            <person name="Okino T."/>
        </authorList>
    </citation>
    <scope>NUCLEOTIDE SEQUENCE</scope>
    <source>
        <strain evidence="1">NIES-1697</strain>
    </source>
</reference>
<dbReference type="Proteomes" id="UP001057561">
    <property type="component" value="Chromosome"/>
</dbReference>
<evidence type="ECO:0000313" key="2">
    <source>
        <dbReference type="Proteomes" id="UP001057561"/>
    </source>
</evidence>
<gene>
    <name evidence="1" type="ORF">NG743_18975</name>
</gene>
<organism evidence="1 2">
    <name type="scientific">Dolichospermum heterosporum TAC447</name>
    <dbReference type="NCBI Taxonomy" id="747523"/>
    <lineage>
        <taxon>Bacteria</taxon>
        <taxon>Bacillati</taxon>
        <taxon>Cyanobacteriota</taxon>
        <taxon>Cyanophyceae</taxon>
        <taxon>Nostocales</taxon>
        <taxon>Aphanizomenonaceae</taxon>
        <taxon>Dolichospermum</taxon>
        <taxon>Dolichospermum heterosporum</taxon>
    </lineage>
</organism>